<evidence type="ECO:0000313" key="4">
    <source>
        <dbReference type="Proteomes" id="UP000310374"/>
    </source>
</evidence>
<dbReference type="AlphaFoldDB" id="A0AB74JZN2"/>
<accession>A0AB74JZN2</accession>
<name>A0AB74JZN2_AURPU</name>
<organism evidence="3 4">
    <name type="scientific">Aureobasidium pullulans</name>
    <name type="common">Black yeast</name>
    <name type="synonym">Pullularia pullulans</name>
    <dbReference type="NCBI Taxonomy" id="5580"/>
    <lineage>
        <taxon>Eukaryota</taxon>
        <taxon>Fungi</taxon>
        <taxon>Dikarya</taxon>
        <taxon>Ascomycota</taxon>
        <taxon>Pezizomycotina</taxon>
        <taxon>Dothideomycetes</taxon>
        <taxon>Dothideomycetidae</taxon>
        <taxon>Dothideales</taxon>
        <taxon>Saccotheciaceae</taxon>
        <taxon>Aureobasidium</taxon>
    </lineage>
</organism>
<comment type="caution">
    <text evidence="3">The sequence shown here is derived from an EMBL/GenBank/DDBJ whole genome shotgun (WGS) entry which is preliminary data.</text>
</comment>
<dbReference type="Pfam" id="PF02037">
    <property type="entry name" value="SAP"/>
    <property type="match status" value="1"/>
</dbReference>
<sequence>MTEYTTLRNIDLQRLLADRNLSITGSKVTMIERLQDGDAAKQRSLPLRNPDGAAMDLRRTVHQENIRKHMRQPQMERPSMSRLMAVQRRLNNGKYTAEWNAIKQKLLDGKCLGLVCCLCGTATLAESMQTLSDGPNIDCGGRLPASCKDQDQCSSCRQIMQEVADDITREEPNYFTRRDQMQRLASIKRAAKNSTPDEVVDVERHCLDEDCGGIETCGACKWVKYEQKMKRTETGAWRANRGPRRPKQRGLPYWPPLPSSSDRSHDSIDRPRRGMIDAIMGPQMRNEDLRRRRASKILTGYPESYEGPASGVARKRRFSNLGLEYPLPSRHPLAQCIRDEEKREELERTRAQTHHERPSWFGSEKDPLPDFWMGRPTLSEREISILKCLPSIPKYYLSESEDNDILLPEGAKEKRLCTVIRRLEAELMSRDFWMQSLGYNAADAFGKFPSGHYVVAGTDSLS</sequence>
<dbReference type="InterPro" id="IPR036361">
    <property type="entry name" value="SAP_dom_sf"/>
</dbReference>
<evidence type="ECO:0000256" key="1">
    <source>
        <dbReference type="SAM" id="MobiDB-lite"/>
    </source>
</evidence>
<dbReference type="Proteomes" id="UP000310374">
    <property type="component" value="Unassembled WGS sequence"/>
</dbReference>
<dbReference type="SUPFAM" id="SSF68906">
    <property type="entry name" value="SAP domain"/>
    <property type="match status" value="1"/>
</dbReference>
<dbReference type="SMART" id="SM00513">
    <property type="entry name" value="SAP"/>
    <property type="match status" value="1"/>
</dbReference>
<protein>
    <recommendedName>
        <fullName evidence="2">SAP domain-containing protein</fullName>
    </recommendedName>
</protein>
<evidence type="ECO:0000313" key="3">
    <source>
        <dbReference type="EMBL" id="THX31101.1"/>
    </source>
</evidence>
<feature type="region of interest" description="Disordered" evidence="1">
    <location>
        <begin position="237"/>
        <end position="270"/>
    </location>
</feature>
<dbReference type="InterPro" id="IPR003034">
    <property type="entry name" value="SAP_dom"/>
</dbReference>
<proteinExistence type="predicted"/>
<reference evidence="3 4" key="1">
    <citation type="submission" date="2018-10" db="EMBL/GenBank/DDBJ databases">
        <title>Fifty Aureobasidium pullulans genomes reveal a recombining polyextremotolerant generalist.</title>
        <authorList>
            <person name="Gostincar C."/>
            <person name="Turk M."/>
            <person name="Zajc J."/>
            <person name="Gunde-Cimerman N."/>
        </authorList>
    </citation>
    <scope>NUCLEOTIDE SEQUENCE [LARGE SCALE GENOMIC DNA]</scope>
    <source>
        <strain evidence="3 4">EXF-10081</strain>
    </source>
</reference>
<gene>
    <name evidence="3" type="ORF">D6D12_03091</name>
</gene>
<evidence type="ECO:0000259" key="2">
    <source>
        <dbReference type="SMART" id="SM00513"/>
    </source>
</evidence>
<dbReference type="Gene3D" id="1.10.720.30">
    <property type="entry name" value="SAP domain"/>
    <property type="match status" value="1"/>
</dbReference>
<dbReference type="EMBL" id="QZAT01000025">
    <property type="protein sequence ID" value="THX31101.1"/>
    <property type="molecule type" value="Genomic_DNA"/>
</dbReference>
<feature type="domain" description="SAP" evidence="2">
    <location>
        <begin position="4"/>
        <end position="38"/>
    </location>
</feature>